<accession>A0A7W3J584</accession>
<name>A0A7W3J584_9MICO</name>
<dbReference type="InterPro" id="IPR025597">
    <property type="entry name" value="DUF4345"/>
</dbReference>
<feature type="transmembrane region" description="Helical" evidence="1">
    <location>
        <begin position="80"/>
        <end position="99"/>
    </location>
</feature>
<reference evidence="2 3" key="1">
    <citation type="submission" date="2020-07" db="EMBL/GenBank/DDBJ databases">
        <title>Sequencing the genomes of 1000 actinobacteria strains.</title>
        <authorList>
            <person name="Klenk H.-P."/>
        </authorList>
    </citation>
    <scope>NUCLEOTIDE SEQUENCE [LARGE SCALE GENOMIC DNA]</scope>
    <source>
        <strain evidence="2 3">DSM 44121</strain>
    </source>
</reference>
<comment type="caution">
    <text evidence="2">The sequence shown here is derived from an EMBL/GenBank/DDBJ whole genome shotgun (WGS) entry which is preliminary data.</text>
</comment>
<keyword evidence="1" id="KW-0472">Membrane</keyword>
<evidence type="ECO:0000313" key="2">
    <source>
        <dbReference type="EMBL" id="MBA8806536.1"/>
    </source>
</evidence>
<sequence length="134" mass="14202">MSDGSGRRALLVVVAVLGAVPVLSGLLGIVVGPEALPGGGPVNATIDSEYRFTNTFWLAAGLLIWWSLRRPDERAAVTRVILAIAALGSIPRLVSVATTGWPNPVFIGALVLELVVVPLVIWWHVRTFGRAPTT</sequence>
<evidence type="ECO:0008006" key="4">
    <source>
        <dbReference type="Google" id="ProtNLM"/>
    </source>
</evidence>
<gene>
    <name evidence="2" type="ORF">FHX71_000478</name>
</gene>
<dbReference type="Proteomes" id="UP000540568">
    <property type="component" value="Unassembled WGS sequence"/>
</dbReference>
<evidence type="ECO:0000256" key="1">
    <source>
        <dbReference type="SAM" id="Phobius"/>
    </source>
</evidence>
<dbReference type="AlphaFoldDB" id="A0A7W3J584"/>
<keyword evidence="3" id="KW-1185">Reference proteome</keyword>
<evidence type="ECO:0000313" key="3">
    <source>
        <dbReference type="Proteomes" id="UP000540568"/>
    </source>
</evidence>
<keyword evidence="1" id="KW-0812">Transmembrane</keyword>
<keyword evidence="1" id="KW-1133">Transmembrane helix</keyword>
<dbReference type="Pfam" id="PF14248">
    <property type="entry name" value="DUF4345"/>
    <property type="match status" value="1"/>
</dbReference>
<organism evidence="2 3">
    <name type="scientific">Promicromonospora sukumoe</name>
    <dbReference type="NCBI Taxonomy" id="88382"/>
    <lineage>
        <taxon>Bacteria</taxon>
        <taxon>Bacillati</taxon>
        <taxon>Actinomycetota</taxon>
        <taxon>Actinomycetes</taxon>
        <taxon>Micrococcales</taxon>
        <taxon>Promicromonosporaceae</taxon>
        <taxon>Promicromonospora</taxon>
    </lineage>
</organism>
<proteinExistence type="predicted"/>
<feature type="transmembrane region" description="Helical" evidence="1">
    <location>
        <begin position="105"/>
        <end position="125"/>
    </location>
</feature>
<dbReference type="RefSeq" id="WP_182614248.1">
    <property type="nucleotide sequence ID" value="NZ_BAAATF010000002.1"/>
</dbReference>
<dbReference type="EMBL" id="JACGWV010000001">
    <property type="protein sequence ID" value="MBA8806536.1"/>
    <property type="molecule type" value="Genomic_DNA"/>
</dbReference>
<feature type="transmembrane region" description="Helical" evidence="1">
    <location>
        <begin position="50"/>
        <end position="68"/>
    </location>
</feature>
<protein>
    <recommendedName>
        <fullName evidence="4">DUF4345 domain-containing protein</fullName>
    </recommendedName>
</protein>
<feature type="transmembrane region" description="Helical" evidence="1">
    <location>
        <begin position="9"/>
        <end position="30"/>
    </location>
</feature>